<gene>
    <name evidence="2" type="ORF">D8674_006478</name>
</gene>
<proteinExistence type="predicted"/>
<evidence type="ECO:0000313" key="2">
    <source>
        <dbReference type="EMBL" id="KAB2606761.1"/>
    </source>
</evidence>
<reference evidence="3" key="2">
    <citation type="submission" date="2019-10" db="EMBL/GenBank/DDBJ databases">
        <title>A de novo genome assembly of a pear dwarfing rootstock.</title>
        <authorList>
            <person name="Wang F."/>
            <person name="Wang J."/>
            <person name="Li S."/>
            <person name="Zhang Y."/>
            <person name="Fang M."/>
            <person name="Ma L."/>
            <person name="Zhao Y."/>
            <person name="Jiang S."/>
        </authorList>
    </citation>
    <scope>NUCLEOTIDE SEQUENCE [LARGE SCALE GENOMIC DNA]</scope>
</reference>
<feature type="region of interest" description="Disordered" evidence="1">
    <location>
        <begin position="23"/>
        <end position="68"/>
    </location>
</feature>
<evidence type="ECO:0000256" key="1">
    <source>
        <dbReference type="SAM" id="MobiDB-lite"/>
    </source>
</evidence>
<feature type="compositionally biased region" description="Polar residues" evidence="1">
    <location>
        <begin position="26"/>
        <end position="61"/>
    </location>
</feature>
<dbReference type="AlphaFoldDB" id="A0A5N5FYW2"/>
<keyword evidence="3" id="KW-1185">Reference proteome</keyword>
<organism evidence="2 3">
    <name type="scientific">Pyrus ussuriensis x Pyrus communis</name>
    <dbReference type="NCBI Taxonomy" id="2448454"/>
    <lineage>
        <taxon>Eukaryota</taxon>
        <taxon>Viridiplantae</taxon>
        <taxon>Streptophyta</taxon>
        <taxon>Embryophyta</taxon>
        <taxon>Tracheophyta</taxon>
        <taxon>Spermatophyta</taxon>
        <taxon>Magnoliopsida</taxon>
        <taxon>eudicotyledons</taxon>
        <taxon>Gunneridae</taxon>
        <taxon>Pentapetalae</taxon>
        <taxon>rosids</taxon>
        <taxon>fabids</taxon>
        <taxon>Rosales</taxon>
        <taxon>Rosaceae</taxon>
        <taxon>Amygdaloideae</taxon>
        <taxon>Maleae</taxon>
        <taxon>Pyrus</taxon>
    </lineage>
</organism>
<evidence type="ECO:0000313" key="3">
    <source>
        <dbReference type="Proteomes" id="UP000327157"/>
    </source>
</evidence>
<name>A0A5N5FYW2_9ROSA</name>
<reference evidence="2 3" key="1">
    <citation type="submission" date="2019-09" db="EMBL/GenBank/DDBJ databases">
        <authorList>
            <person name="Ou C."/>
        </authorList>
    </citation>
    <scope>NUCLEOTIDE SEQUENCE [LARGE SCALE GENOMIC DNA]</scope>
    <source>
        <strain evidence="2">S2</strain>
        <tissue evidence="2">Leaf</tissue>
    </source>
</reference>
<comment type="caution">
    <text evidence="2">The sequence shown here is derived from an EMBL/GenBank/DDBJ whole genome shotgun (WGS) entry which is preliminary data.</text>
</comment>
<dbReference type="Proteomes" id="UP000327157">
    <property type="component" value="Chromosome 11"/>
</dbReference>
<sequence length="99" mass="11055">MDFIIHGLLQDQPLSSPTIALVKPQTPATTAGKQIMTEATPTPLMSSQQLDQQPQSAAPTKTSKRALFPDQANKFDRKNEHHNYCCRAFCMFLAFNIFS</sequence>
<reference evidence="2 3" key="3">
    <citation type="submission" date="2019-11" db="EMBL/GenBank/DDBJ databases">
        <title>A de novo genome assembly of a pear dwarfing rootstock.</title>
        <authorList>
            <person name="Wang F."/>
            <person name="Wang J."/>
            <person name="Li S."/>
            <person name="Zhang Y."/>
            <person name="Fang M."/>
            <person name="Ma L."/>
            <person name="Zhao Y."/>
            <person name="Jiang S."/>
        </authorList>
    </citation>
    <scope>NUCLEOTIDE SEQUENCE [LARGE SCALE GENOMIC DNA]</scope>
    <source>
        <strain evidence="2">S2</strain>
        <tissue evidence="2">Leaf</tissue>
    </source>
</reference>
<protein>
    <submittedName>
        <fullName evidence="2">Uncharacterized protein</fullName>
    </submittedName>
</protein>
<accession>A0A5N5FYW2</accession>
<dbReference type="EMBL" id="SMOL01000559">
    <property type="protein sequence ID" value="KAB2606761.1"/>
    <property type="molecule type" value="Genomic_DNA"/>
</dbReference>